<dbReference type="AlphaFoldDB" id="A0A6J6YXE6"/>
<gene>
    <name evidence="2" type="ORF">UFOPK3026_01309</name>
</gene>
<dbReference type="EMBL" id="CAFAAP010000233">
    <property type="protein sequence ID" value="CAB4814230.1"/>
    <property type="molecule type" value="Genomic_DNA"/>
</dbReference>
<accession>A0A6J6YXE6</accession>
<dbReference type="Gene3D" id="2.40.50.840">
    <property type="match status" value="1"/>
</dbReference>
<dbReference type="Pfam" id="PF18313">
    <property type="entry name" value="TLP1_add_C"/>
    <property type="match status" value="1"/>
</dbReference>
<feature type="domain" description="Thiolase-like protein type 1 additional C-terminal" evidence="1">
    <location>
        <begin position="3"/>
        <end position="54"/>
    </location>
</feature>
<sequence length="57" mass="6268">MMHDREGAPETAIAAVLLKDSRRAWATSTDRHVATAMCTDEWVGRKVNLNADGTLNI</sequence>
<name>A0A6J6YXE6_9ZZZZ</name>
<evidence type="ECO:0000259" key="1">
    <source>
        <dbReference type="Pfam" id="PF18313"/>
    </source>
</evidence>
<protein>
    <submittedName>
        <fullName evidence="2">Unannotated protein</fullName>
    </submittedName>
</protein>
<organism evidence="2">
    <name type="scientific">freshwater metagenome</name>
    <dbReference type="NCBI Taxonomy" id="449393"/>
    <lineage>
        <taxon>unclassified sequences</taxon>
        <taxon>metagenomes</taxon>
        <taxon>ecological metagenomes</taxon>
    </lineage>
</organism>
<proteinExistence type="predicted"/>
<reference evidence="2" key="1">
    <citation type="submission" date="2020-05" db="EMBL/GenBank/DDBJ databases">
        <authorList>
            <person name="Chiriac C."/>
            <person name="Salcher M."/>
            <person name="Ghai R."/>
            <person name="Kavagutti S V."/>
        </authorList>
    </citation>
    <scope>NUCLEOTIDE SEQUENCE</scope>
</reference>
<dbReference type="InterPro" id="IPR040771">
    <property type="entry name" value="TLP1_add_C"/>
</dbReference>
<evidence type="ECO:0000313" key="2">
    <source>
        <dbReference type="EMBL" id="CAB4814230.1"/>
    </source>
</evidence>